<dbReference type="RefSeq" id="WP_311816447.1">
    <property type="nucleotide sequence ID" value="NZ_JARPXG010000002.1"/>
</dbReference>
<sequence>MRTGNVHFGFISADEQLEIRIVNYLDQCPRFVTVSELSREFNITQTKIRTILKRLEDRIYKFNHPNLTYTLSKKKGVSFSTPEKGDLKELSAYIIRQSPLVQLFSFIFFETFISVARYSQRHFLSEATVRRYLNKIREILRNYDLTIAKSSFEIAGSENQIRFFLFIFFWRIYRGVVWPFPTVSEQSIHGSVKTLIEKNIIKQLVPIEERRVMYYIAILRIRLRNKHFISMENQRLEQSFHETYFTSYFSLLTKTNFSNKEEAHFSFKFFLGLDWLKPLRQQYFYESKYESVTYKSTQTFFKYFEEDFFIIPSDKKLELELFIFRTHTLARMFTKFDMDENGLFYDDILSIYYPNLKKRLETFIRKLQNSKDVLYLEMKFLIIHYAELVLVIDKQTCFEKEILLTFDSTLPKYLQINQINRIQSYFESFFNLIIIPIDSISNPEKIDFVLTSIALTDYSKLFPNAQILILNRMILLNDFQTVENALLKFLAHTPNS</sequence>
<dbReference type="EMBL" id="JARPXL010000015">
    <property type="protein sequence ID" value="MDT2545524.1"/>
    <property type="molecule type" value="Genomic_DNA"/>
</dbReference>
<dbReference type="PANTHER" id="PTHR30185:SF13">
    <property type="entry name" value="LICABCH OPERON REGULATOR-RELATED"/>
    <property type="match status" value="1"/>
</dbReference>
<dbReference type="Pfam" id="PF05043">
    <property type="entry name" value="Mga"/>
    <property type="match status" value="1"/>
</dbReference>
<reference evidence="4" key="1">
    <citation type="submission" date="2023-03" db="EMBL/GenBank/DDBJ databases">
        <authorList>
            <person name="Shen W."/>
            <person name="Cai J."/>
        </authorList>
    </citation>
    <scope>NUCLEOTIDE SEQUENCE</scope>
    <source>
        <strain evidence="4">Y15</strain>
    </source>
</reference>
<dbReference type="InterPro" id="IPR036390">
    <property type="entry name" value="WH_DNA-bd_sf"/>
</dbReference>
<keyword evidence="1" id="KW-0805">Transcription regulation</keyword>
<dbReference type="AlphaFoldDB" id="A0AAW8TAA6"/>
<evidence type="ECO:0000259" key="3">
    <source>
        <dbReference type="Pfam" id="PF05043"/>
    </source>
</evidence>
<keyword evidence="2" id="KW-0804">Transcription</keyword>
<protein>
    <submittedName>
        <fullName evidence="4">Helix-turn-helix domain-containing protein</fullName>
    </submittedName>
</protein>
<dbReference type="SUPFAM" id="SSF46785">
    <property type="entry name" value="Winged helix' DNA-binding domain"/>
    <property type="match status" value="1"/>
</dbReference>
<dbReference type="Gene3D" id="1.10.10.10">
    <property type="entry name" value="Winged helix-like DNA-binding domain superfamily/Winged helix DNA-binding domain"/>
    <property type="match status" value="1"/>
</dbReference>
<dbReference type="InterPro" id="IPR036388">
    <property type="entry name" value="WH-like_DNA-bd_sf"/>
</dbReference>
<feature type="domain" description="Mga helix-turn-helix" evidence="3">
    <location>
        <begin position="86"/>
        <end position="169"/>
    </location>
</feature>
<dbReference type="InterPro" id="IPR007737">
    <property type="entry name" value="Mga_HTH"/>
</dbReference>
<gene>
    <name evidence="4" type="ORF">P7D69_14325</name>
</gene>
<evidence type="ECO:0000313" key="5">
    <source>
        <dbReference type="Proteomes" id="UP001254770"/>
    </source>
</evidence>
<evidence type="ECO:0000256" key="2">
    <source>
        <dbReference type="ARBA" id="ARBA00023163"/>
    </source>
</evidence>
<evidence type="ECO:0000256" key="1">
    <source>
        <dbReference type="ARBA" id="ARBA00023015"/>
    </source>
</evidence>
<dbReference type="InterPro" id="IPR050661">
    <property type="entry name" value="BglG_antiterminators"/>
</dbReference>
<name>A0AAW8TAA6_9ENTE</name>
<organism evidence="4 5">
    <name type="scientific">Enterococcus raffinosus</name>
    <dbReference type="NCBI Taxonomy" id="71452"/>
    <lineage>
        <taxon>Bacteria</taxon>
        <taxon>Bacillati</taxon>
        <taxon>Bacillota</taxon>
        <taxon>Bacilli</taxon>
        <taxon>Lactobacillales</taxon>
        <taxon>Enterococcaceae</taxon>
        <taxon>Enterococcus</taxon>
    </lineage>
</organism>
<accession>A0AAW8TAA6</accession>
<comment type="caution">
    <text evidence="4">The sequence shown here is derived from an EMBL/GenBank/DDBJ whole genome shotgun (WGS) entry which is preliminary data.</text>
</comment>
<dbReference type="Pfam" id="PF13412">
    <property type="entry name" value="HTH_24"/>
    <property type="match status" value="1"/>
</dbReference>
<dbReference type="PANTHER" id="PTHR30185">
    <property type="entry name" value="CRYPTIC BETA-GLUCOSIDE BGL OPERON ANTITERMINATOR"/>
    <property type="match status" value="1"/>
</dbReference>
<evidence type="ECO:0000313" key="4">
    <source>
        <dbReference type="EMBL" id="MDT2545524.1"/>
    </source>
</evidence>
<proteinExistence type="predicted"/>
<dbReference type="Proteomes" id="UP001254770">
    <property type="component" value="Unassembled WGS sequence"/>
</dbReference>